<dbReference type="AlphaFoldDB" id="A0A066VWM7"/>
<evidence type="ECO:0000256" key="2">
    <source>
        <dbReference type="ARBA" id="ARBA00008029"/>
    </source>
</evidence>
<dbReference type="Gene3D" id="3.30.457.60">
    <property type="match status" value="1"/>
</dbReference>
<evidence type="ECO:0000256" key="7">
    <source>
        <dbReference type="ARBA" id="ARBA00023306"/>
    </source>
</evidence>
<dbReference type="InterPro" id="IPR008672">
    <property type="entry name" value="Mad1"/>
</dbReference>
<dbReference type="Proteomes" id="UP000027361">
    <property type="component" value="Unassembled WGS sequence"/>
</dbReference>
<evidence type="ECO:0000256" key="4">
    <source>
        <dbReference type="ARBA" id="ARBA00022618"/>
    </source>
</evidence>
<feature type="coiled-coil region" evidence="8">
    <location>
        <begin position="515"/>
        <end position="634"/>
    </location>
</feature>
<name>A0A066VWM7_TILAU</name>
<keyword evidence="8" id="KW-0175">Coiled coil</keyword>
<evidence type="ECO:0000256" key="3">
    <source>
        <dbReference type="ARBA" id="ARBA00022019"/>
    </source>
</evidence>
<dbReference type="HOGENOM" id="CLU_320566_0_0_1"/>
<keyword evidence="6" id="KW-0539">Nucleus</keyword>
<comment type="caution">
    <text evidence="10">The sequence shown here is derived from an EMBL/GenBank/DDBJ whole genome shotgun (WGS) entry which is preliminary data.</text>
</comment>
<comment type="similarity">
    <text evidence="2">Belongs to the MAD1 family.</text>
</comment>
<comment type="subcellular location">
    <subcellularLocation>
        <location evidence="1">Nucleus</location>
    </subcellularLocation>
</comment>
<proteinExistence type="inferred from homology"/>
<dbReference type="GO" id="GO:0007094">
    <property type="term" value="P:mitotic spindle assembly checkpoint signaling"/>
    <property type="evidence" value="ECO:0007669"/>
    <property type="project" value="InterPro"/>
</dbReference>
<dbReference type="GeneID" id="25264734"/>
<dbReference type="GO" id="GO:0051301">
    <property type="term" value="P:cell division"/>
    <property type="evidence" value="ECO:0007669"/>
    <property type="project" value="UniProtKB-KW"/>
</dbReference>
<sequence length="929" mass="102177">MEQRRKSQNPGHSGGAGGSSGIPRATSALPRLSASTALRIPSGGIAGADHLRNGTRSAMPERRTYASGLPAPGAAPRSFVSGTAGNSNCTTAGGVDMIGSQAGQKRRASQSYIAPPSSRRPASAQGVRADEADAQSDVFEQPLHDDGAPPSAKRLFRPSSRLSNASSIGDAAAIPSLAAKAQQASTAARESLTSIADISAVRHDYQVRLVHVESRNGELEREIIEKTRQIERFQRERLEMLQEWESLQMQKRTREEEHMTEIEGLRKELKEYREMLGVSEADLEQKTTELDQYKQSTRQEITRLEMELIAARTARDASDAERQRFQKQLEDVTSEVKELRDIAGKRDPTMTMGRRADQDGGQEALRQELHRQVTHLKKLEASQVSLTSENMRLKSQLESIELVREEKRGLESKIRQLEMRNMELLGLEEDARKAKEEVEKWEACLHGLNNPAVGARQGADADGDIRAALRIAEATSDAAANAFVAPARPTPFNRYTLPSYLTTLESSLFASLSKLRGLLELLQRASADKKRLEEEVEAGEKRNLETEMKWSKSRVAAERAELAEQRAKDETDRYKALLDSFQMEQKIKKSSFDEANLQRIDVLEAQLGEYRVVNARLEEEIKQAQQQASAFEQQLRGAPSQLQAAQAQQTLAEAEAHSAASAEATSTIAALEKELQSLGEENEKLWARIGRGEFDQSKFQVLTLANNPLDQARNLRAQRLNALKEENEALLAKIDELSAALAAAAANGAAQLPSLPVSSSSAATGAGAGAELVPRAVVESLKMELESAQKQFADKDKMFLRLRQVYAFKAAEFRDVVTSLFGWKLKFMESGKVKLTSAFSRSASAASTTTLVFQSGEGDAGSMRLMGEATKEGLADVQGLRDKWLGQGATLQSIPCFLAELNQQLFESCTRVARVYGYLDEGQEKHPEN</sequence>
<accession>A0A066VWM7</accession>
<evidence type="ECO:0000256" key="5">
    <source>
        <dbReference type="ARBA" id="ARBA00022776"/>
    </source>
</evidence>
<feature type="region of interest" description="Disordered" evidence="9">
    <location>
        <begin position="1"/>
        <end position="133"/>
    </location>
</feature>
<dbReference type="OrthoDB" id="331602at2759"/>
<feature type="coiled-coil region" evidence="8">
    <location>
        <begin position="720"/>
        <end position="747"/>
    </location>
</feature>
<dbReference type="GO" id="GO:0000776">
    <property type="term" value="C:kinetochore"/>
    <property type="evidence" value="ECO:0007669"/>
    <property type="project" value="TreeGrafter"/>
</dbReference>
<evidence type="ECO:0000256" key="9">
    <source>
        <dbReference type="SAM" id="MobiDB-lite"/>
    </source>
</evidence>
<dbReference type="OMA" id="RDFYKQM"/>
<feature type="coiled-coil region" evidence="8">
    <location>
        <begin position="661"/>
        <end position="688"/>
    </location>
</feature>
<dbReference type="InParanoid" id="A0A066VWM7"/>
<reference evidence="10 11" key="1">
    <citation type="submission" date="2014-05" db="EMBL/GenBank/DDBJ databases">
        <title>Draft genome sequence of a rare smut relative, Tilletiaria anomala UBC 951.</title>
        <authorList>
            <consortium name="DOE Joint Genome Institute"/>
            <person name="Toome M."/>
            <person name="Kuo A."/>
            <person name="Henrissat B."/>
            <person name="Lipzen A."/>
            <person name="Tritt A."/>
            <person name="Yoshinaga Y."/>
            <person name="Zane M."/>
            <person name="Barry K."/>
            <person name="Grigoriev I.V."/>
            <person name="Spatafora J.W."/>
            <person name="Aimea M.C."/>
        </authorList>
    </citation>
    <scope>NUCLEOTIDE SEQUENCE [LARGE SCALE GENOMIC DNA]</scope>
    <source>
        <strain evidence="10 11">UBC 951</strain>
    </source>
</reference>
<gene>
    <name evidence="10" type="ORF">K437DRAFT_257600</name>
</gene>
<evidence type="ECO:0000256" key="6">
    <source>
        <dbReference type="ARBA" id="ARBA00023242"/>
    </source>
</evidence>
<dbReference type="SUPFAM" id="SSF75704">
    <property type="entry name" value="Mitotic arrest deficient-like 1, Mad1"/>
    <property type="match status" value="1"/>
</dbReference>
<keyword evidence="11" id="KW-1185">Reference proteome</keyword>
<dbReference type="Gene3D" id="6.10.250.90">
    <property type="match status" value="1"/>
</dbReference>
<dbReference type="EMBL" id="JMSN01000063">
    <property type="protein sequence ID" value="KDN43219.1"/>
    <property type="molecule type" value="Genomic_DNA"/>
</dbReference>
<keyword evidence="7" id="KW-0131">Cell cycle</keyword>
<feature type="coiled-coil region" evidence="8">
    <location>
        <begin position="376"/>
        <end position="444"/>
    </location>
</feature>
<organism evidence="10 11">
    <name type="scientific">Tilletiaria anomala (strain ATCC 24038 / CBS 436.72 / UBC 951)</name>
    <dbReference type="NCBI Taxonomy" id="1037660"/>
    <lineage>
        <taxon>Eukaryota</taxon>
        <taxon>Fungi</taxon>
        <taxon>Dikarya</taxon>
        <taxon>Basidiomycota</taxon>
        <taxon>Ustilaginomycotina</taxon>
        <taxon>Exobasidiomycetes</taxon>
        <taxon>Georgefischeriales</taxon>
        <taxon>Tilletiariaceae</taxon>
        <taxon>Tilletiaria</taxon>
    </lineage>
</organism>
<evidence type="ECO:0000313" key="10">
    <source>
        <dbReference type="EMBL" id="KDN43219.1"/>
    </source>
</evidence>
<dbReference type="PANTHER" id="PTHR23168:SF0">
    <property type="entry name" value="MITOTIC SPINDLE ASSEMBLY CHECKPOINT PROTEIN MAD1"/>
    <property type="match status" value="1"/>
</dbReference>
<evidence type="ECO:0000313" key="11">
    <source>
        <dbReference type="Proteomes" id="UP000027361"/>
    </source>
</evidence>
<dbReference type="GO" id="GO:0072686">
    <property type="term" value="C:mitotic spindle"/>
    <property type="evidence" value="ECO:0007669"/>
    <property type="project" value="TreeGrafter"/>
</dbReference>
<evidence type="ECO:0000256" key="8">
    <source>
        <dbReference type="SAM" id="Coils"/>
    </source>
</evidence>
<protein>
    <recommendedName>
        <fullName evidence="3">Spindle assembly checkpoint component MAD1</fullName>
    </recommendedName>
</protein>
<dbReference type="PANTHER" id="PTHR23168">
    <property type="entry name" value="MITOTIC SPINDLE ASSEMBLY CHECKPOINT PROTEIN MAD1 MITOTIC ARREST DEFICIENT-LIKE PROTEIN 1"/>
    <property type="match status" value="1"/>
</dbReference>
<feature type="coiled-coil region" evidence="8">
    <location>
        <begin position="209"/>
        <end position="342"/>
    </location>
</feature>
<evidence type="ECO:0000256" key="1">
    <source>
        <dbReference type="ARBA" id="ARBA00004123"/>
    </source>
</evidence>
<dbReference type="GO" id="GO:0051315">
    <property type="term" value="P:attachment of mitotic spindle microtubules to kinetochore"/>
    <property type="evidence" value="ECO:0007669"/>
    <property type="project" value="TreeGrafter"/>
</dbReference>
<feature type="compositionally biased region" description="Polar residues" evidence="9">
    <location>
        <begin position="80"/>
        <end position="91"/>
    </location>
</feature>
<keyword evidence="4" id="KW-0132">Cell division</keyword>
<dbReference type="Pfam" id="PF05557">
    <property type="entry name" value="MAD"/>
    <property type="match status" value="1"/>
</dbReference>
<keyword evidence="5" id="KW-0498">Mitosis</keyword>
<dbReference type="GO" id="GO:0005635">
    <property type="term" value="C:nuclear envelope"/>
    <property type="evidence" value="ECO:0007669"/>
    <property type="project" value="TreeGrafter"/>
</dbReference>
<dbReference type="RefSeq" id="XP_013242318.1">
    <property type="nucleotide sequence ID" value="XM_013386864.1"/>
</dbReference>
<dbReference type="STRING" id="1037660.A0A066VWM7"/>